<feature type="region of interest" description="Disordered" evidence="1">
    <location>
        <begin position="57"/>
        <end position="78"/>
    </location>
</feature>
<sequence length="78" mass="8976">MQTKIRGVRIKERRTEKQKVSEAQEDANPDCLSLKDQLPLTGEGDRTVIVHFIFTESRTEESIPHSKNERENSKAPKI</sequence>
<accession>A0A8C6F2H1</accession>
<evidence type="ECO:0000256" key="1">
    <source>
        <dbReference type="SAM" id="MobiDB-lite"/>
    </source>
</evidence>
<keyword evidence="3" id="KW-1185">Reference proteome</keyword>
<dbReference type="Proteomes" id="UP000694561">
    <property type="component" value="Unplaced"/>
</dbReference>
<reference evidence="2" key="2">
    <citation type="submission" date="2025-09" db="UniProtKB">
        <authorList>
            <consortium name="Ensembl"/>
        </authorList>
    </citation>
    <scope>IDENTIFICATION</scope>
</reference>
<feature type="compositionally biased region" description="Basic and acidic residues" evidence="1">
    <location>
        <begin position="9"/>
        <end position="22"/>
    </location>
</feature>
<organism evidence="2 3">
    <name type="scientific">Monodon monoceros</name>
    <name type="common">Narwhal</name>
    <name type="synonym">Ceratodon monodon</name>
    <dbReference type="NCBI Taxonomy" id="40151"/>
    <lineage>
        <taxon>Eukaryota</taxon>
        <taxon>Metazoa</taxon>
        <taxon>Chordata</taxon>
        <taxon>Craniata</taxon>
        <taxon>Vertebrata</taxon>
        <taxon>Euteleostomi</taxon>
        <taxon>Mammalia</taxon>
        <taxon>Eutheria</taxon>
        <taxon>Laurasiatheria</taxon>
        <taxon>Artiodactyla</taxon>
        <taxon>Whippomorpha</taxon>
        <taxon>Cetacea</taxon>
        <taxon>Odontoceti</taxon>
        <taxon>Monodontidae</taxon>
        <taxon>Monodon</taxon>
    </lineage>
</organism>
<evidence type="ECO:0000313" key="3">
    <source>
        <dbReference type="Proteomes" id="UP000694561"/>
    </source>
</evidence>
<dbReference type="AlphaFoldDB" id="A0A8C6F2H1"/>
<protein>
    <submittedName>
        <fullName evidence="2">Uncharacterized protein</fullName>
    </submittedName>
</protein>
<reference evidence="2" key="1">
    <citation type="submission" date="2025-08" db="UniProtKB">
        <authorList>
            <consortium name="Ensembl"/>
        </authorList>
    </citation>
    <scope>IDENTIFICATION</scope>
</reference>
<feature type="region of interest" description="Disordered" evidence="1">
    <location>
        <begin position="1"/>
        <end position="28"/>
    </location>
</feature>
<name>A0A8C6F2H1_MONMO</name>
<dbReference type="GeneTree" id="ENSGT00910000148394"/>
<proteinExistence type="predicted"/>
<dbReference type="Ensembl" id="ENSMMNT00015005041.1">
    <property type="protein sequence ID" value="ENSMMNP00015004581.1"/>
    <property type="gene ID" value="ENSMMNG00015003474.1"/>
</dbReference>
<evidence type="ECO:0000313" key="2">
    <source>
        <dbReference type="Ensembl" id="ENSMMNP00015004581.1"/>
    </source>
</evidence>